<keyword evidence="10" id="KW-1185">Reference proteome</keyword>
<feature type="transmembrane region" description="Helical" evidence="7">
    <location>
        <begin position="41"/>
        <end position="65"/>
    </location>
</feature>
<evidence type="ECO:0000256" key="3">
    <source>
        <dbReference type="ARBA" id="ARBA00022475"/>
    </source>
</evidence>
<evidence type="ECO:0000256" key="6">
    <source>
        <dbReference type="ARBA" id="ARBA00023136"/>
    </source>
</evidence>
<feature type="transmembrane region" description="Helical" evidence="7">
    <location>
        <begin position="219"/>
        <end position="245"/>
    </location>
</feature>
<dbReference type="SUPFAM" id="SSF103473">
    <property type="entry name" value="MFS general substrate transporter"/>
    <property type="match status" value="1"/>
</dbReference>
<evidence type="ECO:0000313" key="9">
    <source>
        <dbReference type="EMBL" id="MSR91885.1"/>
    </source>
</evidence>
<accession>A0A7X2MZE1</accession>
<evidence type="ECO:0000256" key="1">
    <source>
        <dbReference type="ARBA" id="ARBA00004651"/>
    </source>
</evidence>
<dbReference type="GO" id="GO:0005886">
    <property type="term" value="C:plasma membrane"/>
    <property type="evidence" value="ECO:0007669"/>
    <property type="project" value="UniProtKB-SubCell"/>
</dbReference>
<feature type="transmembrane region" description="Helical" evidence="7">
    <location>
        <begin position="97"/>
        <end position="118"/>
    </location>
</feature>
<proteinExistence type="predicted"/>
<evidence type="ECO:0000256" key="2">
    <source>
        <dbReference type="ARBA" id="ARBA00022448"/>
    </source>
</evidence>
<dbReference type="PROSITE" id="PS50850">
    <property type="entry name" value="MFS"/>
    <property type="match status" value="1"/>
</dbReference>
<name>A0A7X2MZE1_9CLOT</name>
<dbReference type="InterPro" id="IPR020846">
    <property type="entry name" value="MFS_dom"/>
</dbReference>
<dbReference type="CDD" id="cd06173">
    <property type="entry name" value="MFS_MefA_like"/>
    <property type="match status" value="1"/>
</dbReference>
<feature type="transmembrane region" description="Helical" evidence="7">
    <location>
        <begin position="7"/>
        <end position="29"/>
    </location>
</feature>
<reference evidence="9 10" key="1">
    <citation type="submission" date="2019-08" db="EMBL/GenBank/DDBJ databases">
        <title>In-depth cultivation of the pig gut microbiome towards novel bacterial diversity and tailored functional studies.</title>
        <authorList>
            <person name="Wylensek D."/>
            <person name="Hitch T.C.A."/>
            <person name="Clavel T."/>
        </authorList>
    </citation>
    <scope>NUCLEOTIDE SEQUENCE [LARGE SCALE GENOMIC DNA]</scope>
    <source>
        <strain evidence="9 10">WCA-383-APC-5B</strain>
    </source>
</reference>
<dbReference type="InterPro" id="IPR011701">
    <property type="entry name" value="MFS"/>
</dbReference>
<feature type="transmembrane region" description="Helical" evidence="7">
    <location>
        <begin position="166"/>
        <end position="186"/>
    </location>
</feature>
<comment type="subcellular location">
    <subcellularLocation>
        <location evidence="1">Cell membrane</location>
        <topology evidence="1">Multi-pass membrane protein</topology>
    </subcellularLocation>
</comment>
<dbReference type="Gene3D" id="1.20.1250.20">
    <property type="entry name" value="MFS general substrate transporter like domains"/>
    <property type="match status" value="1"/>
</dbReference>
<keyword evidence="2" id="KW-0813">Transport</keyword>
<dbReference type="Pfam" id="PF07690">
    <property type="entry name" value="MFS_1"/>
    <property type="match status" value="1"/>
</dbReference>
<feature type="transmembrane region" description="Helical" evidence="7">
    <location>
        <begin position="72"/>
        <end position="91"/>
    </location>
</feature>
<keyword evidence="4 7" id="KW-0812">Transmembrane</keyword>
<feature type="transmembrane region" description="Helical" evidence="7">
    <location>
        <begin position="265"/>
        <end position="282"/>
    </location>
</feature>
<comment type="caution">
    <text evidence="9">The sequence shown here is derived from an EMBL/GenBank/DDBJ whole genome shotgun (WGS) entry which is preliminary data.</text>
</comment>
<keyword evidence="3" id="KW-1003">Cell membrane</keyword>
<feature type="transmembrane region" description="Helical" evidence="7">
    <location>
        <begin position="289"/>
        <end position="310"/>
    </location>
</feature>
<dbReference type="Proteomes" id="UP000460287">
    <property type="component" value="Unassembled WGS sequence"/>
</dbReference>
<dbReference type="AlphaFoldDB" id="A0A7X2MZE1"/>
<evidence type="ECO:0000313" key="10">
    <source>
        <dbReference type="Proteomes" id="UP000460287"/>
    </source>
</evidence>
<evidence type="ECO:0000256" key="4">
    <source>
        <dbReference type="ARBA" id="ARBA00022692"/>
    </source>
</evidence>
<keyword evidence="6 7" id="KW-0472">Membrane</keyword>
<dbReference type="PANTHER" id="PTHR43266">
    <property type="entry name" value="MACROLIDE-EFFLUX PROTEIN"/>
    <property type="match status" value="1"/>
</dbReference>
<organism evidence="9 10">
    <name type="scientific">Inconstantimicrobium porci</name>
    <dbReference type="NCBI Taxonomy" id="2652291"/>
    <lineage>
        <taxon>Bacteria</taxon>
        <taxon>Bacillati</taxon>
        <taxon>Bacillota</taxon>
        <taxon>Clostridia</taxon>
        <taxon>Eubacteriales</taxon>
        <taxon>Clostridiaceae</taxon>
        <taxon>Inconstantimicrobium</taxon>
    </lineage>
</organism>
<feature type="transmembrane region" description="Helical" evidence="7">
    <location>
        <begin position="351"/>
        <end position="374"/>
    </location>
</feature>
<keyword evidence="5 7" id="KW-1133">Transmembrane helix</keyword>
<feature type="domain" description="Major facilitator superfamily (MFS) profile" evidence="8">
    <location>
        <begin position="7"/>
        <end position="408"/>
    </location>
</feature>
<dbReference type="EMBL" id="VULX01000017">
    <property type="protein sequence ID" value="MSR91885.1"/>
    <property type="molecule type" value="Genomic_DNA"/>
</dbReference>
<dbReference type="PANTHER" id="PTHR43266:SF9">
    <property type="entry name" value="PERMEASE, MAJOR FACILITATOR SUPERFAMILY-RELATED"/>
    <property type="match status" value="1"/>
</dbReference>
<feature type="transmembrane region" description="Helical" evidence="7">
    <location>
        <begin position="316"/>
        <end position="339"/>
    </location>
</feature>
<dbReference type="RefSeq" id="WP_154531782.1">
    <property type="nucleotide sequence ID" value="NZ_VULX01000017.1"/>
</dbReference>
<evidence type="ECO:0000256" key="5">
    <source>
        <dbReference type="ARBA" id="ARBA00022989"/>
    </source>
</evidence>
<gene>
    <name evidence="9" type="ORF">FYJ33_10830</name>
</gene>
<evidence type="ECO:0000256" key="7">
    <source>
        <dbReference type="SAM" id="Phobius"/>
    </source>
</evidence>
<feature type="transmembrane region" description="Helical" evidence="7">
    <location>
        <begin position="139"/>
        <end position="160"/>
    </location>
</feature>
<sequence>MKVFNRNFVMVLIGQIISLFGNTILRFALPLYLLNETKSASLYGIVQACAFIPMILATPIGGIIADRVNKKNIMVILDFTTAFLTLGVMLLLGRFNIVILLLAALSILYAIQGAYQPAVQASIPLLVDEEGIMQANSMINIVSSLSQLVGPVIGGMLFGFFGIKPILLVSVVCFVISAVMEIFIVIPFNKPESKDCVFDIVKSDMKESFKFMLKDRPEIFKVCLILTVVNIALSACAMVGLPVIVTQKLGFSADTANTLYGYVEGAMGAGSLAGGIIGGVFAKKMKIKNCSILLVLCCLSMLPIAAALSMNLSGMVSYIVIIASSFVMMMLSTLFSIQLMACLQILTPNNLLGKVISCAMCISMCGAPLGQAAYGVAFQKLADSPQILFAFATFVGVVLALYSNKVFVIIGKLMTDITESQEDTEEGYKMECSKGEAVAK</sequence>
<dbReference type="GO" id="GO:0022857">
    <property type="term" value="F:transmembrane transporter activity"/>
    <property type="evidence" value="ECO:0007669"/>
    <property type="project" value="InterPro"/>
</dbReference>
<dbReference type="InterPro" id="IPR036259">
    <property type="entry name" value="MFS_trans_sf"/>
</dbReference>
<feature type="transmembrane region" description="Helical" evidence="7">
    <location>
        <begin position="386"/>
        <end position="404"/>
    </location>
</feature>
<protein>
    <submittedName>
        <fullName evidence="9">MFS transporter</fullName>
    </submittedName>
</protein>
<evidence type="ECO:0000259" key="8">
    <source>
        <dbReference type="PROSITE" id="PS50850"/>
    </source>
</evidence>